<reference evidence="2 3" key="1">
    <citation type="journal article" date="2012" name="J. Bacteriol.">
        <title>Complete Genome Sequence of Mycobacterium vaccae Type Strain ATCC 25954.</title>
        <authorList>
            <person name="Ho Y.S."/>
            <person name="Adroub S.A."/>
            <person name="Abadi M."/>
            <person name="Al Alwan B."/>
            <person name="Alkhateeb R."/>
            <person name="Gao G."/>
            <person name="Ragab A."/>
            <person name="Ali S."/>
            <person name="van Soolingen D."/>
            <person name="Bitter W."/>
            <person name="Pain A."/>
            <person name="Abdallah A.M."/>
        </authorList>
    </citation>
    <scope>NUCLEOTIDE SEQUENCE [LARGE SCALE GENOMIC DNA]</scope>
    <source>
        <strain evidence="2 3">ATCC 25954</strain>
    </source>
</reference>
<evidence type="ECO:0008006" key="4">
    <source>
        <dbReference type="Google" id="ProtNLM"/>
    </source>
</evidence>
<dbReference type="EMBL" id="ALQA01000015">
    <property type="protein sequence ID" value="EJZ10367.1"/>
    <property type="molecule type" value="Genomic_DNA"/>
</dbReference>
<feature type="transmembrane region" description="Helical" evidence="1">
    <location>
        <begin position="66"/>
        <end position="88"/>
    </location>
</feature>
<dbReference type="PATRIC" id="fig|1194972.3.peg.1875"/>
<evidence type="ECO:0000313" key="2">
    <source>
        <dbReference type="EMBL" id="EJZ10367.1"/>
    </source>
</evidence>
<dbReference type="RefSeq" id="WP_003931702.1">
    <property type="nucleotide sequence ID" value="NZ_JH814694.1"/>
</dbReference>
<evidence type="ECO:0000313" key="3">
    <source>
        <dbReference type="Proteomes" id="UP000006072"/>
    </source>
</evidence>
<sequence>MFTGVWAVMWLRNGSYLTALIVFLMTVWAFGFVLYFLSTSLGKARPRTECGDAGTLLRPGKLTDTALITSVSAVFVASALYLVFAPLGLVDYVPSGVMRVLVPAGCACMVLLGLPMVYRMVQYRSGGHLRLHPDRFEVWNGQWGSFRCGTWNEIEEILDHPPKGQKPFNDVVVLALRGGRSAMLVADAITDNSDALREWVRFYWQHPEHRDELVDGRALRRLDERRFIPE</sequence>
<evidence type="ECO:0000256" key="1">
    <source>
        <dbReference type="SAM" id="Phobius"/>
    </source>
</evidence>
<dbReference type="HOGENOM" id="CLU_094188_0_0_11"/>
<gene>
    <name evidence="2" type="ORF">MVAC_09337</name>
</gene>
<organism evidence="2 3">
    <name type="scientific">Mycolicibacterium vaccae ATCC 25954</name>
    <dbReference type="NCBI Taxonomy" id="1194972"/>
    <lineage>
        <taxon>Bacteria</taxon>
        <taxon>Bacillati</taxon>
        <taxon>Actinomycetota</taxon>
        <taxon>Actinomycetes</taxon>
        <taxon>Mycobacteriales</taxon>
        <taxon>Mycobacteriaceae</taxon>
        <taxon>Mycolicibacterium</taxon>
    </lineage>
</organism>
<dbReference type="Proteomes" id="UP000006072">
    <property type="component" value="Unassembled WGS sequence"/>
</dbReference>
<comment type="caution">
    <text evidence="2">The sequence shown here is derived from an EMBL/GenBank/DDBJ whole genome shotgun (WGS) entry which is preliminary data.</text>
</comment>
<accession>K0UT80</accession>
<proteinExistence type="predicted"/>
<keyword evidence="1" id="KW-0472">Membrane</keyword>
<dbReference type="eggNOG" id="ENOG5031VYV">
    <property type="taxonomic scope" value="Bacteria"/>
</dbReference>
<feature type="transmembrane region" description="Helical" evidence="1">
    <location>
        <begin position="16"/>
        <end position="37"/>
    </location>
</feature>
<dbReference type="AlphaFoldDB" id="K0UT80"/>
<keyword evidence="1" id="KW-0812">Transmembrane</keyword>
<feature type="transmembrane region" description="Helical" evidence="1">
    <location>
        <begin position="100"/>
        <end position="121"/>
    </location>
</feature>
<keyword evidence="1" id="KW-1133">Transmembrane helix</keyword>
<name>K0UT80_MYCVA</name>
<keyword evidence="3" id="KW-1185">Reference proteome</keyword>
<protein>
    <recommendedName>
        <fullName evidence="4">Transmembrane protein</fullName>
    </recommendedName>
</protein>